<feature type="compositionally biased region" description="Basic and acidic residues" evidence="1">
    <location>
        <begin position="162"/>
        <end position="175"/>
    </location>
</feature>
<organism evidence="3 4">
    <name type="scientific">Gracilariopsis chorda</name>
    <dbReference type="NCBI Taxonomy" id="448386"/>
    <lineage>
        <taxon>Eukaryota</taxon>
        <taxon>Rhodophyta</taxon>
        <taxon>Florideophyceae</taxon>
        <taxon>Rhodymeniophycidae</taxon>
        <taxon>Gracilariales</taxon>
        <taxon>Gracilariaceae</taxon>
        <taxon>Gracilariopsis</taxon>
    </lineage>
</organism>
<accession>A0A2V3IMQ8</accession>
<feature type="region of interest" description="Disordered" evidence="1">
    <location>
        <begin position="140"/>
        <end position="175"/>
    </location>
</feature>
<evidence type="ECO:0000313" key="3">
    <source>
        <dbReference type="EMBL" id="PXF43366.1"/>
    </source>
</evidence>
<evidence type="ECO:0000256" key="2">
    <source>
        <dbReference type="SAM" id="Phobius"/>
    </source>
</evidence>
<dbReference type="Proteomes" id="UP000247409">
    <property type="component" value="Unassembled WGS sequence"/>
</dbReference>
<name>A0A2V3IMQ8_9FLOR</name>
<feature type="compositionally biased region" description="Acidic residues" evidence="1">
    <location>
        <begin position="143"/>
        <end position="152"/>
    </location>
</feature>
<evidence type="ECO:0000256" key="1">
    <source>
        <dbReference type="SAM" id="MobiDB-lite"/>
    </source>
</evidence>
<keyword evidence="4" id="KW-1185">Reference proteome</keyword>
<keyword evidence="2" id="KW-1133">Transmembrane helix</keyword>
<evidence type="ECO:0000313" key="4">
    <source>
        <dbReference type="Proteomes" id="UP000247409"/>
    </source>
</evidence>
<keyword evidence="2" id="KW-0812">Transmembrane</keyword>
<proteinExistence type="predicted"/>
<feature type="transmembrane region" description="Helical" evidence="2">
    <location>
        <begin position="94"/>
        <end position="119"/>
    </location>
</feature>
<protein>
    <submittedName>
        <fullName evidence="3">Uncharacterized protein</fullName>
    </submittedName>
</protein>
<keyword evidence="2" id="KW-0472">Membrane</keyword>
<dbReference type="EMBL" id="NBIV01000127">
    <property type="protein sequence ID" value="PXF43366.1"/>
    <property type="molecule type" value="Genomic_DNA"/>
</dbReference>
<reference evidence="3 4" key="1">
    <citation type="journal article" date="2018" name="Mol. Biol. Evol.">
        <title>Analysis of the draft genome of the red seaweed Gracilariopsis chorda provides insights into genome size evolution in Rhodophyta.</title>
        <authorList>
            <person name="Lee J."/>
            <person name="Yang E.C."/>
            <person name="Graf L."/>
            <person name="Yang J.H."/>
            <person name="Qiu H."/>
            <person name="Zel Zion U."/>
            <person name="Chan C.X."/>
            <person name="Stephens T.G."/>
            <person name="Weber A.P.M."/>
            <person name="Boo G.H."/>
            <person name="Boo S.M."/>
            <person name="Kim K.M."/>
            <person name="Shin Y."/>
            <person name="Jung M."/>
            <person name="Lee S.J."/>
            <person name="Yim H.S."/>
            <person name="Lee J.H."/>
            <person name="Bhattacharya D."/>
            <person name="Yoon H.S."/>
        </authorList>
    </citation>
    <scope>NUCLEOTIDE SEQUENCE [LARGE SCALE GENOMIC DNA]</scope>
    <source>
        <strain evidence="3 4">SKKU-2015</strain>
        <tissue evidence="3">Whole body</tissue>
    </source>
</reference>
<comment type="caution">
    <text evidence="3">The sequence shown here is derived from an EMBL/GenBank/DDBJ whole genome shotgun (WGS) entry which is preliminary data.</text>
</comment>
<sequence>MSSSFSLLAKKNDRKLALRNVLNHVKTAEPSHVVATATRLSSSVNESNSIQQAEDARDIREIVTAEGVRANFSLENSVQRLKGSQFHSSKTENIIPGAILALGAAMACALSAVGALAVIRGPRTEDRTRYLEEMREYHRLSSEEEDTFEDPAADYPLQTSLTRDEIDEIKPEDAV</sequence>
<gene>
    <name evidence="3" type="ORF">BWQ96_06861</name>
</gene>
<dbReference type="AlphaFoldDB" id="A0A2V3IMQ8"/>